<evidence type="ECO:0000313" key="7">
    <source>
        <dbReference type="Proteomes" id="UP000308197"/>
    </source>
</evidence>
<dbReference type="PANTHER" id="PTHR48038:SF1">
    <property type="entry name" value="RIBONUCLEOPROTEIN RB97D"/>
    <property type="match status" value="1"/>
</dbReference>
<name>A0A5C3P5N1_9APHY</name>
<dbReference type="Proteomes" id="UP000308197">
    <property type="component" value="Unassembled WGS sequence"/>
</dbReference>
<dbReference type="SMART" id="SM00360">
    <property type="entry name" value="RRM"/>
    <property type="match status" value="1"/>
</dbReference>
<evidence type="ECO:0000256" key="3">
    <source>
        <dbReference type="PROSITE-ProRule" id="PRU00176"/>
    </source>
</evidence>
<proteinExistence type="predicted"/>
<organism evidence="6 7">
    <name type="scientific">Polyporus arcularius HHB13444</name>
    <dbReference type="NCBI Taxonomy" id="1314778"/>
    <lineage>
        <taxon>Eukaryota</taxon>
        <taxon>Fungi</taxon>
        <taxon>Dikarya</taxon>
        <taxon>Basidiomycota</taxon>
        <taxon>Agaricomycotina</taxon>
        <taxon>Agaricomycetes</taxon>
        <taxon>Polyporales</taxon>
        <taxon>Polyporaceae</taxon>
        <taxon>Polyporus</taxon>
    </lineage>
</organism>
<dbReference type="InterPro" id="IPR039157">
    <property type="entry name" value="RBM18_RRM"/>
</dbReference>
<dbReference type="EMBL" id="ML211294">
    <property type="protein sequence ID" value="TFK84781.1"/>
    <property type="molecule type" value="Genomic_DNA"/>
</dbReference>
<sequence length="306" mass="31932">MATSSLERSPHTPTSEQATPNIASTSETLSEHLSYPTLSEPVAAAAPVASSSTAAQTRTLLKDRLYVGNLHPSVDEYTLLQVFSKFGKINKLDFLFHKAGPLKGKPRGYAFVEYGCKDDAERALTRAHDKLLRGRKLVVTYANQAPLDSASGALGAGSKNRRAMSEVGKPTTLSLLKSAGTGRSNNATDAKIARMEAKLRQLEGASTVSAVGGLPGHPSLPPKPVAAAAAAAATSSPRHTPTHAPSGGARERSRAAPLPSLPIIPSTTHPPTKVEKGLPLVSSASAPARPLVKKSALPGIRIVKKN</sequence>
<dbReference type="InParanoid" id="A0A5C3P5N1"/>
<feature type="region of interest" description="Disordered" evidence="4">
    <location>
        <begin position="213"/>
        <end position="254"/>
    </location>
</feature>
<dbReference type="Pfam" id="PF00076">
    <property type="entry name" value="RRM_1"/>
    <property type="match status" value="1"/>
</dbReference>
<dbReference type="InterPro" id="IPR035979">
    <property type="entry name" value="RBD_domain_sf"/>
</dbReference>
<feature type="domain" description="RRM" evidence="5">
    <location>
        <begin position="63"/>
        <end position="144"/>
    </location>
</feature>
<dbReference type="SUPFAM" id="SSF54928">
    <property type="entry name" value="RNA-binding domain, RBD"/>
    <property type="match status" value="1"/>
</dbReference>
<dbReference type="AlphaFoldDB" id="A0A5C3P5N1"/>
<dbReference type="InterPro" id="IPR012677">
    <property type="entry name" value="Nucleotide-bd_a/b_plait_sf"/>
</dbReference>
<evidence type="ECO:0000256" key="2">
    <source>
        <dbReference type="ARBA" id="ARBA00030780"/>
    </source>
</evidence>
<dbReference type="CDD" id="cd12355">
    <property type="entry name" value="RRM_RBM18"/>
    <property type="match status" value="1"/>
</dbReference>
<dbReference type="GO" id="GO:0003723">
    <property type="term" value="F:RNA binding"/>
    <property type="evidence" value="ECO:0007669"/>
    <property type="project" value="UniProtKB-UniRule"/>
</dbReference>
<protein>
    <recommendedName>
        <fullName evidence="1">Probable RNA-binding protein 18</fullName>
    </recommendedName>
    <alternativeName>
        <fullName evidence="2">RNA-binding motif protein 18</fullName>
    </alternativeName>
</protein>
<gene>
    <name evidence="6" type="ORF">K466DRAFT_526878</name>
</gene>
<evidence type="ECO:0000313" key="6">
    <source>
        <dbReference type="EMBL" id="TFK84781.1"/>
    </source>
</evidence>
<dbReference type="STRING" id="1314778.A0A5C3P5N1"/>
<keyword evidence="3" id="KW-0694">RNA-binding</keyword>
<dbReference type="PROSITE" id="PS50102">
    <property type="entry name" value="RRM"/>
    <property type="match status" value="1"/>
</dbReference>
<dbReference type="PANTHER" id="PTHR48038">
    <property type="entry name" value="RIBONUCLEOPROTEIN RB97D"/>
    <property type="match status" value="1"/>
</dbReference>
<keyword evidence="7" id="KW-1185">Reference proteome</keyword>
<evidence type="ECO:0000259" key="5">
    <source>
        <dbReference type="PROSITE" id="PS50102"/>
    </source>
</evidence>
<evidence type="ECO:0000256" key="1">
    <source>
        <dbReference type="ARBA" id="ARBA00021141"/>
    </source>
</evidence>
<evidence type="ECO:0000256" key="4">
    <source>
        <dbReference type="SAM" id="MobiDB-lite"/>
    </source>
</evidence>
<feature type="compositionally biased region" description="Polar residues" evidence="4">
    <location>
        <begin position="1"/>
        <end position="28"/>
    </location>
</feature>
<dbReference type="Gene3D" id="3.30.70.330">
    <property type="match status" value="1"/>
</dbReference>
<reference evidence="6 7" key="1">
    <citation type="journal article" date="2019" name="Nat. Ecol. Evol.">
        <title>Megaphylogeny resolves global patterns of mushroom evolution.</title>
        <authorList>
            <person name="Varga T."/>
            <person name="Krizsan K."/>
            <person name="Foldi C."/>
            <person name="Dima B."/>
            <person name="Sanchez-Garcia M."/>
            <person name="Sanchez-Ramirez S."/>
            <person name="Szollosi G.J."/>
            <person name="Szarkandi J.G."/>
            <person name="Papp V."/>
            <person name="Albert L."/>
            <person name="Andreopoulos W."/>
            <person name="Angelini C."/>
            <person name="Antonin V."/>
            <person name="Barry K.W."/>
            <person name="Bougher N.L."/>
            <person name="Buchanan P."/>
            <person name="Buyck B."/>
            <person name="Bense V."/>
            <person name="Catcheside P."/>
            <person name="Chovatia M."/>
            <person name="Cooper J."/>
            <person name="Damon W."/>
            <person name="Desjardin D."/>
            <person name="Finy P."/>
            <person name="Geml J."/>
            <person name="Haridas S."/>
            <person name="Hughes K."/>
            <person name="Justo A."/>
            <person name="Karasinski D."/>
            <person name="Kautmanova I."/>
            <person name="Kiss B."/>
            <person name="Kocsube S."/>
            <person name="Kotiranta H."/>
            <person name="LaButti K.M."/>
            <person name="Lechner B.E."/>
            <person name="Liimatainen K."/>
            <person name="Lipzen A."/>
            <person name="Lukacs Z."/>
            <person name="Mihaltcheva S."/>
            <person name="Morgado L.N."/>
            <person name="Niskanen T."/>
            <person name="Noordeloos M.E."/>
            <person name="Ohm R.A."/>
            <person name="Ortiz-Santana B."/>
            <person name="Ovrebo C."/>
            <person name="Racz N."/>
            <person name="Riley R."/>
            <person name="Savchenko A."/>
            <person name="Shiryaev A."/>
            <person name="Soop K."/>
            <person name="Spirin V."/>
            <person name="Szebenyi C."/>
            <person name="Tomsovsky M."/>
            <person name="Tulloss R.E."/>
            <person name="Uehling J."/>
            <person name="Grigoriev I.V."/>
            <person name="Vagvolgyi C."/>
            <person name="Papp T."/>
            <person name="Martin F.M."/>
            <person name="Miettinen O."/>
            <person name="Hibbett D.S."/>
            <person name="Nagy L.G."/>
        </authorList>
    </citation>
    <scope>NUCLEOTIDE SEQUENCE [LARGE SCALE GENOMIC DNA]</scope>
    <source>
        <strain evidence="6 7">HHB13444</strain>
    </source>
</reference>
<accession>A0A5C3P5N1</accession>
<feature type="region of interest" description="Disordered" evidence="4">
    <location>
        <begin position="1"/>
        <end position="30"/>
    </location>
</feature>
<dbReference type="InterPro" id="IPR000504">
    <property type="entry name" value="RRM_dom"/>
</dbReference>